<dbReference type="Gene3D" id="3.40.50.2300">
    <property type="match status" value="1"/>
</dbReference>
<dbReference type="Gene3D" id="3.30.450.40">
    <property type="match status" value="1"/>
</dbReference>
<dbReference type="InterPro" id="IPR001294">
    <property type="entry name" value="Phytochrome"/>
</dbReference>
<dbReference type="GO" id="GO:0005524">
    <property type="term" value="F:ATP binding"/>
    <property type="evidence" value="ECO:0007669"/>
    <property type="project" value="UniProtKB-KW"/>
</dbReference>
<dbReference type="SUPFAM" id="SSF55781">
    <property type="entry name" value="GAF domain-like"/>
    <property type="match status" value="2"/>
</dbReference>
<evidence type="ECO:0000256" key="6">
    <source>
        <dbReference type="ARBA" id="ARBA00022679"/>
    </source>
</evidence>
<dbReference type="GO" id="GO:0006355">
    <property type="term" value="P:regulation of DNA-templated transcription"/>
    <property type="evidence" value="ECO:0007669"/>
    <property type="project" value="InterPro"/>
</dbReference>
<dbReference type="AlphaFoldDB" id="W4HL13"/>
<dbReference type="InterPro" id="IPR011006">
    <property type="entry name" value="CheY-like_superfamily"/>
</dbReference>
<keyword evidence="8" id="KW-0418">Kinase</keyword>
<gene>
    <name evidence="15" type="ORF">ATO8_11699</name>
</gene>
<evidence type="ECO:0000259" key="13">
    <source>
        <dbReference type="PROSITE" id="PS50046"/>
    </source>
</evidence>
<dbReference type="Pfam" id="PF00072">
    <property type="entry name" value="Response_reg"/>
    <property type="match status" value="1"/>
</dbReference>
<dbReference type="GO" id="GO:0000160">
    <property type="term" value="P:phosphorelay signal transduction system"/>
    <property type="evidence" value="ECO:0007669"/>
    <property type="project" value="InterPro"/>
</dbReference>
<dbReference type="Pfam" id="PF07536">
    <property type="entry name" value="HWE_HK"/>
    <property type="match status" value="1"/>
</dbReference>
<dbReference type="eggNOG" id="COG0784">
    <property type="taxonomic scope" value="Bacteria"/>
</dbReference>
<dbReference type="GO" id="GO:0004673">
    <property type="term" value="F:protein histidine kinase activity"/>
    <property type="evidence" value="ECO:0007669"/>
    <property type="project" value="UniProtKB-EC"/>
</dbReference>
<sequence length="860" mass="94636">MSETPAAGAPTPSQPDSDQIVDLGNCDREPIHLLGRVQSYGALIAVSHDWIVQHASTNLADMLGVAEAADPIGRPLIEILPDEALRMVRQRLRALEQGTESTRIFGFGLYDRTFDVSVHQSGRHLVIEFEPAGGGADGDALAETYPLIQRVREARTVEAAAQEGARAVQALGGFDSVMVYQFARDKSGEVIAESRIGRSPSYMGLRFPASDIPAQARALYTRSLLRLIADVDDPGAAVLPARSPEGQPLDLSLAVTRAVSPIHIEYLRNMGVKASMSVSIVKDGELWGLFACHHRTPRHVPFEKRTAIELFAHLFSYELTRLQEQHRTETERRVRDLQAQLMRRLADGRDLSDSLMSVSEAIGRVIPHDGLVLMSDGEITRSGNAPTEDEMIPLARFLNTAASSRVFTTDALSREHGPAEAYEDRCSGLLAIPISRSPRDYLVLCRREQSRTVTWAGEPAKAVTPGPNGVRLTPRKSFEAWQQVVRGQSEPWTDEQVRAGEMLRGLLLEVFLRITDTAHSERKRSQERQELLIAELNHRVRNILNLMRGLISQSRREDTTLDRFASSLDARIQALARAHDQLTRRDWAPASLNELIRLEVAAYVQDVQRAKLTGADVLMVPEAYSAMALVLHEMVTNSVKYGALSVAEGRVAIQLSRDAAGAVQIDWTETGGPAVQSPKRRGFGSAIIERSIPFELNGEADVDYRVTGLTARFRVPPRYLSEPENVVHLQRVPSGADSAEPKIDGSVLVVEDAMIIAMDAADIMRDFGASDVRIAGNVREGLREVERESFDVAVLDVNLGGEQSIAVAEALAERGTPIILTTGYGEKEDLRDLYPPCLIVQKPFSNETLGRALVELGLTR</sequence>
<reference evidence="15 16" key="1">
    <citation type="journal article" date="2014" name="Antonie Van Leeuwenhoek">
        <title>Roseivivax atlanticus sp. nov., isolated from surface seawater of the Atlantic Ocean.</title>
        <authorList>
            <person name="Li G."/>
            <person name="Lai Q."/>
            <person name="Liu X."/>
            <person name="Sun F."/>
            <person name="Shao Z."/>
        </authorList>
    </citation>
    <scope>NUCLEOTIDE SEQUENCE [LARGE SCALE GENOMIC DNA]</scope>
    <source>
        <strain evidence="15 16">22II-s10s</strain>
    </source>
</reference>
<dbReference type="PIRSF" id="PIRSF036397">
    <property type="entry name" value="Bactrphtchrm_rec"/>
    <property type="match status" value="1"/>
</dbReference>
<evidence type="ECO:0000259" key="14">
    <source>
        <dbReference type="PROSITE" id="PS50110"/>
    </source>
</evidence>
<dbReference type="InterPro" id="IPR013515">
    <property type="entry name" value="Phytochrome_cen-reg"/>
</dbReference>
<evidence type="ECO:0000256" key="7">
    <source>
        <dbReference type="ARBA" id="ARBA00022741"/>
    </source>
</evidence>
<dbReference type="EMBL" id="AQQW01000006">
    <property type="protein sequence ID" value="ETW12680.1"/>
    <property type="molecule type" value="Genomic_DNA"/>
</dbReference>
<keyword evidence="11" id="KW-0675">Receptor</keyword>
<proteinExistence type="predicted"/>
<keyword evidence="5" id="KW-0716">Sensory transduction</keyword>
<dbReference type="InterPro" id="IPR016132">
    <property type="entry name" value="Phyto_chromo_attachment"/>
</dbReference>
<dbReference type="SMART" id="SM00448">
    <property type="entry name" value="REC"/>
    <property type="match status" value="1"/>
</dbReference>
<dbReference type="InterPro" id="IPR011102">
    <property type="entry name" value="Sig_transdc_His_kinase_HWE"/>
</dbReference>
<dbReference type="PROSITE" id="PS50046">
    <property type="entry name" value="PHYTOCHROME_2"/>
    <property type="match status" value="1"/>
</dbReference>
<dbReference type="SMART" id="SM00911">
    <property type="entry name" value="HWE_HK"/>
    <property type="match status" value="1"/>
</dbReference>
<evidence type="ECO:0000256" key="2">
    <source>
        <dbReference type="ARBA" id="ARBA00012438"/>
    </source>
</evidence>
<comment type="catalytic activity">
    <reaction evidence="1">
        <text>ATP + protein L-histidine = ADP + protein N-phospho-L-histidine.</text>
        <dbReference type="EC" id="2.7.13.3"/>
    </reaction>
</comment>
<dbReference type="GO" id="GO:0009584">
    <property type="term" value="P:detection of visible light"/>
    <property type="evidence" value="ECO:0007669"/>
    <property type="project" value="InterPro"/>
</dbReference>
<keyword evidence="9" id="KW-0067">ATP-binding</keyword>
<dbReference type="SUPFAM" id="SSF55874">
    <property type="entry name" value="ATPase domain of HSP90 chaperone/DNA topoisomerase II/histidine kinase"/>
    <property type="match status" value="1"/>
</dbReference>
<dbReference type="GO" id="GO:0009881">
    <property type="term" value="F:photoreceptor activity"/>
    <property type="evidence" value="ECO:0007669"/>
    <property type="project" value="UniProtKB-KW"/>
</dbReference>
<dbReference type="Gene3D" id="3.30.450.270">
    <property type="match status" value="1"/>
</dbReference>
<accession>W4HL13</accession>
<keyword evidence="3" id="KW-0600">Photoreceptor protein</keyword>
<dbReference type="Gene3D" id="3.30.450.20">
    <property type="entry name" value="PAS domain"/>
    <property type="match status" value="1"/>
</dbReference>
<dbReference type="InterPro" id="IPR001789">
    <property type="entry name" value="Sig_transdc_resp-reg_receiver"/>
</dbReference>
<dbReference type="Proteomes" id="UP000019063">
    <property type="component" value="Unassembled WGS sequence"/>
</dbReference>
<dbReference type="Gene3D" id="3.30.565.10">
    <property type="entry name" value="Histidine kinase-like ATPase, C-terminal domain"/>
    <property type="match status" value="1"/>
</dbReference>
<organism evidence="15 16">
    <name type="scientific">Roseivivax marinus</name>
    <dbReference type="NCBI Taxonomy" id="1379903"/>
    <lineage>
        <taxon>Bacteria</taxon>
        <taxon>Pseudomonadati</taxon>
        <taxon>Pseudomonadota</taxon>
        <taxon>Alphaproteobacteria</taxon>
        <taxon>Rhodobacterales</taxon>
        <taxon>Roseobacteraceae</taxon>
        <taxon>Roseivivax</taxon>
    </lineage>
</organism>
<feature type="domain" description="Phytochrome chromophore attachment site" evidence="13">
    <location>
        <begin position="156"/>
        <end position="313"/>
    </location>
</feature>
<dbReference type="PANTHER" id="PTHR41523">
    <property type="entry name" value="TWO-COMPONENT SYSTEM SENSOR PROTEIN"/>
    <property type="match status" value="1"/>
</dbReference>
<dbReference type="InterPro" id="IPR029016">
    <property type="entry name" value="GAF-like_dom_sf"/>
</dbReference>
<evidence type="ECO:0000256" key="12">
    <source>
        <dbReference type="PROSITE-ProRule" id="PRU00169"/>
    </source>
</evidence>
<dbReference type="PANTHER" id="PTHR41523:SF8">
    <property type="entry name" value="ETHYLENE RESPONSE SENSOR PROTEIN"/>
    <property type="match status" value="1"/>
</dbReference>
<evidence type="ECO:0000313" key="16">
    <source>
        <dbReference type="Proteomes" id="UP000019063"/>
    </source>
</evidence>
<dbReference type="EC" id="2.7.13.3" evidence="2"/>
<dbReference type="InterPro" id="IPR003018">
    <property type="entry name" value="GAF"/>
</dbReference>
<evidence type="ECO:0000256" key="4">
    <source>
        <dbReference type="ARBA" id="ARBA00022553"/>
    </source>
</evidence>
<dbReference type="InterPro" id="IPR043150">
    <property type="entry name" value="Phytochrome_PHY_sf"/>
</dbReference>
<protein>
    <recommendedName>
        <fullName evidence="2">histidine kinase</fullName>
        <ecNumber evidence="2">2.7.13.3</ecNumber>
    </recommendedName>
</protein>
<evidence type="ECO:0000256" key="5">
    <source>
        <dbReference type="ARBA" id="ARBA00022606"/>
    </source>
</evidence>
<evidence type="ECO:0000256" key="9">
    <source>
        <dbReference type="ARBA" id="ARBA00022840"/>
    </source>
</evidence>
<evidence type="ECO:0000256" key="10">
    <source>
        <dbReference type="ARBA" id="ARBA00022991"/>
    </source>
</evidence>
<dbReference type="InterPro" id="IPR035965">
    <property type="entry name" value="PAS-like_dom_sf"/>
</dbReference>
<evidence type="ECO:0000256" key="3">
    <source>
        <dbReference type="ARBA" id="ARBA00022543"/>
    </source>
</evidence>
<evidence type="ECO:0000256" key="11">
    <source>
        <dbReference type="ARBA" id="ARBA00023170"/>
    </source>
</evidence>
<evidence type="ECO:0000256" key="8">
    <source>
        <dbReference type="ARBA" id="ARBA00022777"/>
    </source>
</evidence>
<evidence type="ECO:0000256" key="1">
    <source>
        <dbReference type="ARBA" id="ARBA00000085"/>
    </source>
</evidence>
<dbReference type="InterPro" id="IPR036890">
    <property type="entry name" value="HATPase_C_sf"/>
</dbReference>
<dbReference type="SMART" id="SM00065">
    <property type="entry name" value="GAF"/>
    <property type="match status" value="1"/>
</dbReference>
<dbReference type="InterPro" id="IPR009219">
    <property type="entry name" value="Bactrphtchr_CheY"/>
</dbReference>
<dbReference type="Pfam" id="PF08446">
    <property type="entry name" value="PAS_2"/>
    <property type="match status" value="1"/>
</dbReference>
<comment type="caution">
    <text evidence="15">The sequence shown here is derived from an EMBL/GenBank/DDBJ whole genome shotgun (WGS) entry which is preliminary data.</text>
</comment>
<keyword evidence="6" id="KW-0808">Transferase</keyword>
<dbReference type="PATRIC" id="fig|1317118.6.peg.2411"/>
<evidence type="ECO:0000313" key="15">
    <source>
        <dbReference type="EMBL" id="ETW12680.1"/>
    </source>
</evidence>
<dbReference type="SUPFAM" id="SSF52172">
    <property type="entry name" value="CheY-like"/>
    <property type="match status" value="1"/>
</dbReference>
<dbReference type="InterPro" id="IPR013654">
    <property type="entry name" value="PAS_2"/>
</dbReference>
<keyword evidence="7" id="KW-0547">Nucleotide-binding</keyword>
<dbReference type="RefSeq" id="WP_051487728.1">
    <property type="nucleotide sequence ID" value="NZ_AQQW01000006.1"/>
</dbReference>
<dbReference type="STRING" id="1379903.ATO8_11699"/>
<dbReference type="eggNOG" id="COG4251">
    <property type="taxonomic scope" value="Bacteria"/>
</dbReference>
<feature type="domain" description="Response regulatory" evidence="14">
    <location>
        <begin position="746"/>
        <end position="857"/>
    </location>
</feature>
<feature type="modified residue" description="4-aspartylphosphate" evidence="12">
    <location>
        <position position="796"/>
    </location>
</feature>
<dbReference type="PROSITE" id="PS50110">
    <property type="entry name" value="RESPONSE_REGULATORY"/>
    <property type="match status" value="1"/>
</dbReference>
<name>W4HL13_9RHOB</name>
<dbReference type="SUPFAM" id="SSF55785">
    <property type="entry name" value="PYP-like sensor domain (PAS domain)"/>
    <property type="match status" value="1"/>
</dbReference>
<dbReference type="PRINTS" id="PR01033">
    <property type="entry name" value="PHYTOCHROME"/>
</dbReference>
<dbReference type="Pfam" id="PF00360">
    <property type="entry name" value="PHY"/>
    <property type="match status" value="1"/>
</dbReference>
<keyword evidence="4 12" id="KW-0597">Phosphoprotein</keyword>
<dbReference type="Pfam" id="PF01590">
    <property type="entry name" value="GAF"/>
    <property type="match status" value="1"/>
</dbReference>
<keyword evidence="16" id="KW-1185">Reference proteome</keyword>
<keyword evidence="10" id="KW-0157">Chromophore</keyword>